<dbReference type="EMBL" id="CM007900">
    <property type="protein sequence ID" value="OTG08589.1"/>
    <property type="molecule type" value="Genomic_DNA"/>
</dbReference>
<feature type="region of interest" description="Disordered" evidence="1">
    <location>
        <begin position="23"/>
        <end position="94"/>
    </location>
</feature>
<organism evidence="3 4">
    <name type="scientific">Helianthus annuus</name>
    <name type="common">Common sunflower</name>
    <dbReference type="NCBI Taxonomy" id="4232"/>
    <lineage>
        <taxon>Eukaryota</taxon>
        <taxon>Viridiplantae</taxon>
        <taxon>Streptophyta</taxon>
        <taxon>Embryophyta</taxon>
        <taxon>Tracheophyta</taxon>
        <taxon>Spermatophyta</taxon>
        <taxon>Magnoliopsida</taxon>
        <taxon>eudicotyledons</taxon>
        <taxon>Gunneridae</taxon>
        <taxon>Pentapetalae</taxon>
        <taxon>asterids</taxon>
        <taxon>campanulids</taxon>
        <taxon>Asterales</taxon>
        <taxon>Asteraceae</taxon>
        <taxon>Asteroideae</taxon>
        <taxon>Heliantheae alliance</taxon>
        <taxon>Heliantheae</taxon>
        <taxon>Helianthus</taxon>
    </lineage>
</organism>
<reference evidence="2 4" key="1">
    <citation type="journal article" date="2017" name="Nature">
        <title>The sunflower genome provides insights into oil metabolism, flowering and Asterid evolution.</title>
        <authorList>
            <person name="Badouin H."/>
            <person name="Gouzy J."/>
            <person name="Grassa C.J."/>
            <person name="Murat F."/>
            <person name="Staton S.E."/>
            <person name="Cottret L."/>
            <person name="Lelandais-Briere C."/>
            <person name="Owens G.L."/>
            <person name="Carrere S."/>
            <person name="Mayjonade B."/>
            <person name="Legrand L."/>
            <person name="Gill N."/>
            <person name="Kane N.C."/>
            <person name="Bowers J.E."/>
            <person name="Hubner S."/>
            <person name="Bellec A."/>
            <person name="Berard A."/>
            <person name="Berges H."/>
            <person name="Blanchet N."/>
            <person name="Boniface M.C."/>
            <person name="Brunel D."/>
            <person name="Catrice O."/>
            <person name="Chaidir N."/>
            <person name="Claudel C."/>
            <person name="Donnadieu C."/>
            <person name="Faraut T."/>
            <person name="Fievet G."/>
            <person name="Helmstetter N."/>
            <person name="King M."/>
            <person name="Knapp S.J."/>
            <person name="Lai Z."/>
            <person name="Le Paslier M.C."/>
            <person name="Lippi Y."/>
            <person name="Lorenzon L."/>
            <person name="Mandel J.R."/>
            <person name="Marage G."/>
            <person name="Marchand G."/>
            <person name="Marquand E."/>
            <person name="Bret-Mestries E."/>
            <person name="Morien E."/>
            <person name="Nambeesan S."/>
            <person name="Nguyen T."/>
            <person name="Pegot-Espagnet P."/>
            <person name="Pouilly N."/>
            <person name="Raftis F."/>
            <person name="Sallet E."/>
            <person name="Schiex T."/>
            <person name="Thomas J."/>
            <person name="Vandecasteele C."/>
            <person name="Vares D."/>
            <person name="Vear F."/>
            <person name="Vautrin S."/>
            <person name="Crespi M."/>
            <person name="Mangin B."/>
            <person name="Burke J.M."/>
            <person name="Salse J."/>
            <person name="Munos S."/>
            <person name="Vincourt P."/>
            <person name="Rieseberg L.H."/>
            <person name="Langlade N.B."/>
        </authorList>
    </citation>
    <scope>NUCLEOTIDE SEQUENCE [LARGE SCALE GENOMIC DNA]</scope>
    <source>
        <strain evidence="4">cv. SF193</strain>
        <tissue evidence="2">Leaves</tissue>
    </source>
</reference>
<dbReference type="InParanoid" id="A0A251TCW6"/>
<protein>
    <submittedName>
        <fullName evidence="3">Uncharacterized protein</fullName>
    </submittedName>
</protein>
<feature type="compositionally biased region" description="Basic and acidic residues" evidence="1">
    <location>
        <begin position="49"/>
        <end position="60"/>
    </location>
</feature>
<proteinExistence type="predicted"/>
<name>A0A251TCW6_HELAN</name>
<evidence type="ECO:0000313" key="3">
    <source>
        <dbReference type="EMBL" id="OTG08589.1"/>
    </source>
</evidence>
<keyword evidence="4" id="KW-1185">Reference proteome</keyword>
<dbReference type="EMBL" id="MNCJ02000319">
    <property type="protein sequence ID" value="KAF5809532.1"/>
    <property type="molecule type" value="Genomic_DNA"/>
</dbReference>
<reference evidence="2" key="3">
    <citation type="submission" date="2020-06" db="EMBL/GenBank/DDBJ databases">
        <title>Helianthus annuus Genome sequencing and assembly Release 2.</title>
        <authorList>
            <person name="Gouzy J."/>
            <person name="Langlade N."/>
            <person name="Munos S."/>
        </authorList>
    </citation>
    <scope>NUCLEOTIDE SEQUENCE</scope>
    <source>
        <tissue evidence="2">Leaves</tissue>
    </source>
</reference>
<dbReference type="AlphaFoldDB" id="A0A251TCW6"/>
<gene>
    <name evidence="3" type="ORF">HannXRQ_Chr11g0343401</name>
    <name evidence="2" type="ORF">HanXRQr2_Chr04g0158241</name>
</gene>
<reference evidence="3" key="2">
    <citation type="submission" date="2017-02" db="EMBL/GenBank/DDBJ databases">
        <title>Sunflower complete genome.</title>
        <authorList>
            <person name="Langlade N."/>
            <person name="Munos S."/>
        </authorList>
    </citation>
    <scope>NUCLEOTIDE SEQUENCE [LARGE SCALE GENOMIC DNA]</scope>
    <source>
        <tissue evidence="3">Leaves</tissue>
    </source>
</reference>
<sequence>MVKHIGLDNKPITRDLGFGLTLTVGPETRPKINLERPIPNPGANPTNPEEPKTRAEDRGSNRRLQTHKSRSRTANTEAGPRKFNPRTLNLEIKK</sequence>
<accession>A0A251TCW6</accession>
<evidence type="ECO:0000256" key="1">
    <source>
        <dbReference type="SAM" id="MobiDB-lite"/>
    </source>
</evidence>
<evidence type="ECO:0000313" key="4">
    <source>
        <dbReference type="Proteomes" id="UP000215914"/>
    </source>
</evidence>
<dbReference type="Proteomes" id="UP000215914">
    <property type="component" value="Chromosome 11"/>
</dbReference>
<evidence type="ECO:0000313" key="2">
    <source>
        <dbReference type="EMBL" id="KAF5809532.1"/>
    </source>
</evidence>
<dbReference type="Gramene" id="mRNA:HanXRQr2_Chr04g0158241">
    <property type="protein sequence ID" value="CDS:HanXRQr2_Chr04g0158241.1"/>
    <property type="gene ID" value="HanXRQr2_Chr04g0158241"/>
</dbReference>